<organism evidence="1 2">
    <name type="scientific">Haematococcus lacustris</name>
    <name type="common">Green alga</name>
    <name type="synonym">Haematococcus pluvialis</name>
    <dbReference type="NCBI Taxonomy" id="44745"/>
    <lineage>
        <taxon>Eukaryota</taxon>
        <taxon>Viridiplantae</taxon>
        <taxon>Chlorophyta</taxon>
        <taxon>core chlorophytes</taxon>
        <taxon>Chlorophyceae</taxon>
        <taxon>CS clade</taxon>
        <taxon>Chlamydomonadales</taxon>
        <taxon>Haematococcaceae</taxon>
        <taxon>Haematococcus</taxon>
    </lineage>
</organism>
<feature type="non-terminal residue" evidence="1">
    <location>
        <position position="1"/>
    </location>
</feature>
<accession>A0A699YZA1</accession>
<dbReference type="EMBL" id="BLLF01000451">
    <property type="protein sequence ID" value="GFH11949.1"/>
    <property type="molecule type" value="Genomic_DNA"/>
</dbReference>
<keyword evidence="2" id="KW-1185">Reference proteome</keyword>
<comment type="caution">
    <text evidence="1">The sequence shown here is derived from an EMBL/GenBank/DDBJ whole genome shotgun (WGS) entry which is preliminary data.</text>
</comment>
<name>A0A699YZA1_HAELA</name>
<sequence length="112" mass="12130">MKSCSPDHLGRALQRCSAASYSNSTPSTSTALHRVFVFDASNPDSTVQELLVEPHADIEAAEEMLQQEAINLQQHGRDHGGGLAGRDPSVAMAKTSEMQKQLVAQLEREQGQ</sequence>
<gene>
    <name evidence="1" type="ORF">HaLaN_07544</name>
</gene>
<dbReference type="Proteomes" id="UP000485058">
    <property type="component" value="Unassembled WGS sequence"/>
</dbReference>
<reference evidence="1 2" key="1">
    <citation type="submission" date="2020-02" db="EMBL/GenBank/DDBJ databases">
        <title>Draft genome sequence of Haematococcus lacustris strain NIES-144.</title>
        <authorList>
            <person name="Morimoto D."/>
            <person name="Nakagawa S."/>
            <person name="Yoshida T."/>
            <person name="Sawayama S."/>
        </authorList>
    </citation>
    <scope>NUCLEOTIDE SEQUENCE [LARGE SCALE GENOMIC DNA]</scope>
    <source>
        <strain evidence="1 2">NIES-144</strain>
    </source>
</reference>
<evidence type="ECO:0000313" key="2">
    <source>
        <dbReference type="Proteomes" id="UP000485058"/>
    </source>
</evidence>
<dbReference type="AlphaFoldDB" id="A0A699YZA1"/>
<protein>
    <submittedName>
        <fullName evidence="1">Uncharacterized protein</fullName>
    </submittedName>
</protein>
<evidence type="ECO:0000313" key="1">
    <source>
        <dbReference type="EMBL" id="GFH11949.1"/>
    </source>
</evidence>
<feature type="non-terminal residue" evidence="1">
    <location>
        <position position="112"/>
    </location>
</feature>
<proteinExistence type="predicted"/>